<dbReference type="Pfam" id="PF03417">
    <property type="entry name" value="AAT"/>
    <property type="match status" value="1"/>
</dbReference>
<dbReference type="InterPro" id="IPR047803">
    <property type="entry name" value="DCD1A/B-like"/>
</dbReference>
<sequence length="516" mass="58147">MGFGAWSLLVVLVVLLHSCDASTVGYSQSNVTSYNQMGKSNNSTLYNVTLSNDPYEYPIYLIDLWGDRTTMGYDYGVLLGAQIVDCYNTFFSSIFKEAGVPKYLVPLLERAIKLLLDWQWNNWLSVQVTPELLQELDGIEQGGNAIGISDLKSYITQTITLANLPSDLSDLKFVFEDEYNQWKAQNGGNDSFDPSDSELLQIIQKAIAKAPAGLQCSMFGVWGSRTLNGDLYSARNLDWASNLGLDQFKCIQIWHPEDAYEHSAVGYTIMYGVLAGMNSKGVSVHEANLESNQETFRGFPWVLRLRYIMENAKNINEGWALWESTNNTVGFNHMIASSTDVEATNHGALAIETMAHYNAYFLDDDPREAGAVYYDADLSEDIPIGFPMKEALWRTNHGYDPVIREHYMWRGTHALRWSEKRYMFAYESFMYYQNQGIAINHNDAINITAILGDKGSTAYHCPDSATGSNIISVTFHPGGQEFWASWENGSGDNWRPAACNNYVHFDLSQWFSQSVQ</sequence>
<dbReference type="NCBIfam" id="NF040521">
    <property type="entry name" value="C45_proenzyme"/>
    <property type="match status" value="1"/>
</dbReference>
<dbReference type="PANTHER" id="PTHR35190:SF1">
    <property type="entry name" value="PEPTIDASE C45 HYDROLASE DOMAIN-CONTAINING PROTEIN"/>
    <property type="match status" value="1"/>
</dbReference>
<dbReference type="EMBL" id="HBKP01012660">
    <property type="protein sequence ID" value="CAE2220481.1"/>
    <property type="molecule type" value="Transcribed_RNA"/>
</dbReference>
<dbReference type="PANTHER" id="PTHR35190">
    <property type="entry name" value="PROTEIN DCD1B"/>
    <property type="match status" value="1"/>
</dbReference>
<feature type="chain" id="PRO_5036191937" description="Peptidase C45 hydrolase domain-containing protein" evidence="1">
    <location>
        <begin position="22"/>
        <end position="516"/>
    </location>
</feature>
<reference evidence="3" key="1">
    <citation type="submission" date="2021-01" db="EMBL/GenBank/DDBJ databases">
        <authorList>
            <person name="Corre E."/>
            <person name="Pelletier E."/>
            <person name="Niang G."/>
            <person name="Scheremetjew M."/>
            <person name="Finn R."/>
            <person name="Kale V."/>
            <person name="Holt S."/>
            <person name="Cochrane G."/>
            <person name="Meng A."/>
            <person name="Brown T."/>
            <person name="Cohen L."/>
        </authorList>
    </citation>
    <scope>NUCLEOTIDE SEQUENCE</scope>
    <source>
        <strain evidence="3">DIVA3 518/3/11/1/6</strain>
    </source>
</reference>
<evidence type="ECO:0000313" key="4">
    <source>
        <dbReference type="EMBL" id="CAE2220483.1"/>
    </source>
</evidence>
<proteinExistence type="predicted"/>
<dbReference type="Gene3D" id="3.60.60.10">
    <property type="entry name" value="Penicillin V Acylase, Chain A"/>
    <property type="match status" value="1"/>
</dbReference>
<feature type="domain" description="Peptidase C45 hydrolase" evidence="2">
    <location>
        <begin position="228"/>
        <end position="339"/>
    </location>
</feature>
<feature type="signal peptide" evidence="1">
    <location>
        <begin position="1"/>
        <end position="21"/>
    </location>
</feature>
<organism evidence="3">
    <name type="scientific">Vannella robusta</name>
    <dbReference type="NCBI Taxonomy" id="1487602"/>
    <lineage>
        <taxon>Eukaryota</taxon>
        <taxon>Amoebozoa</taxon>
        <taxon>Discosea</taxon>
        <taxon>Flabellinia</taxon>
        <taxon>Vannellidae</taxon>
        <taxon>Vannella</taxon>
    </lineage>
</organism>
<name>A0A6U1UWS1_9EUKA</name>
<accession>A0A6U1UWS1</accession>
<evidence type="ECO:0000313" key="3">
    <source>
        <dbReference type="EMBL" id="CAE2220481.1"/>
    </source>
</evidence>
<keyword evidence="1" id="KW-0732">Signal</keyword>
<dbReference type="AlphaFoldDB" id="A0A6U1UWS1"/>
<dbReference type="InterPro" id="IPR047794">
    <property type="entry name" value="C45_proenzyme-like"/>
</dbReference>
<dbReference type="EMBL" id="HBKP01012661">
    <property type="protein sequence ID" value="CAE2220483.1"/>
    <property type="molecule type" value="Transcribed_RNA"/>
</dbReference>
<gene>
    <name evidence="3" type="ORF">VSP0166_LOCUS8910</name>
    <name evidence="4" type="ORF">VSP0166_LOCUS8911</name>
</gene>
<dbReference type="InterPro" id="IPR005079">
    <property type="entry name" value="Peptidase_C45_hydrolase"/>
</dbReference>
<evidence type="ECO:0000256" key="1">
    <source>
        <dbReference type="SAM" id="SignalP"/>
    </source>
</evidence>
<protein>
    <recommendedName>
        <fullName evidence="2">Peptidase C45 hydrolase domain-containing protein</fullName>
    </recommendedName>
</protein>
<evidence type="ECO:0000259" key="2">
    <source>
        <dbReference type="Pfam" id="PF03417"/>
    </source>
</evidence>